<dbReference type="AlphaFoldDB" id="A0A917QQJ2"/>
<proteinExistence type="predicted"/>
<evidence type="ECO:0000313" key="2">
    <source>
        <dbReference type="EMBL" id="GGK63668.1"/>
    </source>
</evidence>
<evidence type="ECO:0000313" key="3">
    <source>
        <dbReference type="Proteomes" id="UP000612956"/>
    </source>
</evidence>
<gene>
    <name evidence="2" type="ORF">GCM10011591_39840</name>
</gene>
<reference evidence="2" key="1">
    <citation type="journal article" date="2014" name="Int. J. Syst. Evol. Microbiol.">
        <title>Complete genome sequence of Corynebacterium casei LMG S-19264T (=DSM 44701T), isolated from a smear-ripened cheese.</title>
        <authorList>
            <consortium name="US DOE Joint Genome Institute (JGI-PGF)"/>
            <person name="Walter F."/>
            <person name="Albersmeier A."/>
            <person name="Kalinowski J."/>
            <person name="Ruckert C."/>
        </authorList>
    </citation>
    <scope>NUCLEOTIDE SEQUENCE</scope>
    <source>
        <strain evidence="2">CGMCC 4.7278</strain>
    </source>
</reference>
<feature type="region of interest" description="Disordered" evidence="1">
    <location>
        <begin position="1"/>
        <end position="22"/>
    </location>
</feature>
<reference evidence="2" key="2">
    <citation type="submission" date="2020-09" db="EMBL/GenBank/DDBJ databases">
        <authorList>
            <person name="Sun Q."/>
            <person name="Zhou Y."/>
        </authorList>
    </citation>
    <scope>NUCLEOTIDE SEQUENCE</scope>
    <source>
        <strain evidence="2">CGMCC 4.7278</strain>
    </source>
</reference>
<dbReference type="Proteomes" id="UP000612956">
    <property type="component" value="Unassembled WGS sequence"/>
</dbReference>
<comment type="caution">
    <text evidence="2">The sequence shown here is derived from an EMBL/GenBank/DDBJ whole genome shotgun (WGS) entry which is preliminary data.</text>
</comment>
<name>A0A917QQJ2_9NOCA</name>
<organism evidence="2 3">
    <name type="scientific">Nocardia camponoti</name>
    <dbReference type="NCBI Taxonomy" id="1616106"/>
    <lineage>
        <taxon>Bacteria</taxon>
        <taxon>Bacillati</taxon>
        <taxon>Actinomycetota</taxon>
        <taxon>Actinomycetes</taxon>
        <taxon>Mycobacteriales</taxon>
        <taxon>Nocardiaceae</taxon>
        <taxon>Nocardia</taxon>
    </lineage>
</organism>
<keyword evidence="3" id="KW-1185">Reference proteome</keyword>
<evidence type="ECO:0000256" key="1">
    <source>
        <dbReference type="SAM" id="MobiDB-lite"/>
    </source>
</evidence>
<dbReference type="EMBL" id="BMMW01000004">
    <property type="protein sequence ID" value="GGK63668.1"/>
    <property type="molecule type" value="Genomic_DNA"/>
</dbReference>
<protein>
    <submittedName>
        <fullName evidence="2">Uncharacterized protein</fullName>
    </submittedName>
</protein>
<sequence>MHGTGFGLVELEGPQRPNPTDGMQNMPLPTFAQQPPATPRSMNINAAAAALKISRGSFEKLIACGVVPTPIDVDQIGSLANRPRLGVAAGELTVLRTAAPAASHEPDRDWIGFSVGFSDAVLAAAALRWWRCDPERVLDNELFAVTVATIPVAVYAISALGDPYQEQGDVETRHRFTGDLLARWGEPLTPDIDPRLKERTEQIMSSRISVSSGGPIAYLNAE</sequence>
<accession>A0A917QQJ2</accession>